<proteinExistence type="predicted"/>
<dbReference type="InterPro" id="IPR057366">
    <property type="entry name" value="TRPM-like"/>
</dbReference>
<dbReference type="EC" id="2.7.11.1" evidence="11"/>
<dbReference type="InterPro" id="IPR016024">
    <property type="entry name" value="ARM-type_fold"/>
</dbReference>
<evidence type="ECO:0000256" key="4">
    <source>
        <dbReference type="ARBA" id="ARBA00022989"/>
    </source>
</evidence>
<reference evidence="11 12" key="1">
    <citation type="submission" date="2020-06" db="EMBL/GenBank/DDBJ databases">
        <authorList>
            <person name="Li R."/>
            <person name="Bekaert M."/>
        </authorList>
    </citation>
    <scope>NUCLEOTIDE SEQUENCE [LARGE SCALE GENOMIC DNA]</scope>
    <source>
        <strain evidence="12">wild</strain>
    </source>
</reference>
<dbReference type="GO" id="GO:0030001">
    <property type="term" value="P:metal ion transport"/>
    <property type="evidence" value="ECO:0007669"/>
    <property type="project" value="TreeGrafter"/>
</dbReference>
<dbReference type="InterPro" id="IPR041491">
    <property type="entry name" value="TRPM_SLOG"/>
</dbReference>
<protein>
    <submittedName>
        <fullName evidence="11">TRPM7</fullName>
        <ecNumber evidence="11">2.7.11.1</ecNumber>
    </submittedName>
</protein>
<dbReference type="GO" id="GO:0004674">
    <property type="term" value="F:protein serine/threonine kinase activity"/>
    <property type="evidence" value="ECO:0007669"/>
    <property type="project" value="UniProtKB-EC"/>
</dbReference>
<name>A0A6J8F5W3_MYTCO</name>
<keyword evidence="3" id="KW-0812">Transmembrane</keyword>
<evidence type="ECO:0000313" key="12">
    <source>
        <dbReference type="Proteomes" id="UP000507470"/>
    </source>
</evidence>
<keyword evidence="6" id="KW-0472">Membrane</keyword>
<dbReference type="EMBL" id="CACVKT020010483">
    <property type="protein sequence ID" value="CAC5426871.1"/>
    <property type="molecule type" value="Genomic_DNA"/>
</dbReference>
<sequence>MLVICVVGSWILTCGTESGVVNFIEEAVNEHSTLEKYNIPIVGLLSERVINEVKTLGRPLDVAKIIDGEVKRVKTPVKSVKETLDPTHTQFIVLKDSNCKNAHYETNEILPVVLVLFEGGIDAMETALSVLENDNPVVVMDGSGGAADFLSICHQRHNRKSDSKQANLSDYVENLHELIRKCFEDKSDEIKIKANKLATRCLKKPELIRVYSLEEKTTKLDHLIQNAIFDIYKECFNTEDDRQKECASGNVLKLNAVKKQLELVTKWKNYDIAKKEIFIAENRNQLTCLQFQVENKARCYSVLSKSFTELIEHLHDLSFDDRKELIEEFEEIIQDFIDFFWVKKAGYFSVLSRSFDKLVNHLPADDHDELTREFQSISETFVKMHTFDEKSMDKLDKKIKRKIMAKRKYFEELEYYHDYDQYKDKLLQNYIAIKAVVVVVKARTHFFLQFVEINRADYFMDKNRPNYFKIINKAKYFTNMTKSFANLIKSMTDESFVKHEDDLRRILKEFVDEFEKDSVSELFQSSLLANKTELVMLVMQNIENMSSFVLNNLPNVYRLSIEIKDCSAIQLIQQHWDKHHEKDVESDLTGKLDSELKKAIDKVKKKKEKKNNRVLLAVNNFIIDLFENTKFKLYEVKGEEKKELELVHKDKPFHHLFIWAVLVNWREMAMIFWEQENDHTCSALFASAVLKELSEKAHFSKHMHLSKSLKENSR</sequence>
<evidence type="ECO:0000256" key="6">
    <source>
        <dbReference type="ARBA" id="ARBA00023136"/>
    </source>
</evidence>
<dbReference type="SUPFAM" id="SSF48371">
    <property type="entry name" value="ARM repeat"/>
    <property type="match status" value="1"/>
</dbReference>
<keyword evidence="11" id="KW-0808">Transferase</keyword>
<keyword evidence="8" id="KW-0732">Signal</keyword>
<evidence type="ECO:0000259" key="10">
    <source>
        <dbReference type="Pfam" id="PF25508"/>
    </source>
</evidence>
<feature type="chain" id="PRO_5026923645" evidence="8">
    <location>
        <begin position="19"/>
        <end position="714"/>
    </location>
</feature>
<comment type="subcellular location">
    <subcellularLocation>
        <location evidence="1">Membrane</location>
        <topology evidence="1">Multi-pass membrane protein</topology>
    </subcellularLocation>
</comment>
<dbReference type="InterPro" id="IPR050927">
    <property type="entry name" value="TRPM"/>
</dbReference>
<dbReference type="AlphaFoldDB" id="A0A6J8F5W3"/>
<organism evidence="11 12">
    <name type="scientific">Mytilus coruscus</name>
    <name type="common">Sea mussel</name>
    <dbReference type="NCBI Taxonomy" id="42192"/>
    <lineage>
        <taxon>Eukaryota</taxon>
        <taxon>Metazoa</taxon>
        <taxon>Spiralia</taxon>
        <taxon>Lophotrochozoa</taxon>
        <taxon>Mollusca</taxon>
        <taxon>Bivalvia</taxon>
        <taxon>Autobranchia</taxon>
        <taxon>Pteriomorphia</taxon>
        <taxon>Mytilida</taxon>
        <taxon>Mytiloidea</taxon>
        <taxon>Mytilidae</taxon>
        <taxon>Mytilinae</taxon>
        <taxon>Mytilus</taxon>
    </lineage>
</organism>
<dbReference type="PANTHER" id="PTHR13800:SF1">
    <property type="entry name" value="TRANSIENT RECEPTOR POTENTIAL CATION CHANNEL TRPM"/>
    <property type="match status" value="1"/>
</dbReference>
<evidence type="ECO:0000256" key="1">
    <source>
        <dbReference type="ARBA" id="ARBA00004141"/>
    </source>
</evidence>
<evidence type="ECO:0000256" key="5">
    <source>
        <dbReference type="ARBA" id="ARBA00023065"/>
    </source>
</evidence>
<keyword evidence="4" id="KW-1133">Transmembrane helix</keyword>
<gene>
    <name evidence="11" type="ORF">MCOR_58537</name>
</gene>
<dbReference type="PANTHER" id="PTHR13800">
    <property type="entry name" value="TRANSIENT RECEPTOR POTENTIAL CATION CHANNEL, SUBFAMILY M, MEMBER 6"/>
    <property type="match status" value="1"/>
</dbReference>
<evidence type="ECO:0000256" key="7">
    <source>
        <dbReference type="ARBA" id="ARBA00023303"/>
    </source>
</evidence>
<dbReference type="OrthoDB" id="10396479at2759"/>
<feature type="signal peptide" evidence="8">
    <location>
        <begin position="1"/>
        <end position="18"/>
    </location>
</feature>
<feature type="domain" description="TRPM SLOG" evidence="9">
    <location>
        <begin position="7"/>
        <end position="191"/>
    </location>
</feature>
<evidence type="ECO:0000256" key="3">
    <source>
        <dbReference type="ARBA" id="ARBA00022692"/>
    </source>
</evidence>
<dbReference type="Pfam" id="PF18139">
    <property type="entry name" value="LSDAT_euk"/>
    <property type="match status" value="1"/>
</dbReference>
<keyword evidence="12" id="KW-1185">Reference proteome</keyword>
<keyword evidence="5" id="KW-0406">Ion transport</keyword>
<evidence type="ECO:0000259" key="9">
    <source>
        <dbReference type="Pfam" id="PF18139"/>
    </source>
</evidence>
<dbReference type="GO" id="GO:0005886">
    <property type="term" value="C:plasma membrane"/>
    <property type="evidence" value="ECO:0007669"/>
    <property type="project" value="TreeGrafter"/>
</dbReference>
<dbReference type="Proteomes" id="UP000507470">
    <property type="component" value="Unassembled WGS sequence"/>
</dbReference>
<accession>A0A6J8F5W3</accession>
<dbReference type="GO" id="GO:0005261">
    <property type="term" value="F:monoatomic cation channel activity"/>
    <property type="evidence" value="ECO:0007669"/>
    <property type="project" value="TreeGrafter"/>
</dbReference>
<feature type="domain" description="TRPM-like" evidence="10">
    <location>
        <begin position="515"/>
        <end position="701"/>
    </location>
</feature>
<evidence type="ECO:0000256" key="8">
    <source>
        <dbReference type="SAM" id="SignalP"/>
    </source>
</evidence>
<keyword evidence="2" id="KW-0813">Transport</keyword>
<evidence type="ECO:0000256" key="2">
    <source>
        <dbReference type="ARBA" id="ARBA00022448"/>
    </source>
</evidence>
<evidence type="ECO:0000313" key="11">
    <source>
        <dbReference type="EMBL" id="CAC5426871.1"/>
    </source>
</evidence>
<keyword evidence="7" id="KW-0407">Ion channel</keyword>
<dbReference type="Pfam" id="PF25508">
    <property type="entry name" value="TRPM2"/>
    <property type="match status" value="1"/>
</dbReference>